<comment type="caution">
    <text evidence="11">The sequence shown here is derived from an EMBL/GenBank/DDBJ whole genome shotgun (WGS) entry which is preliminary data.</text>
</comment>
<dbReference type="Gene3D" id="2.30.30.40">
    <property type="entry name" value="SH3 Domains"/>
    <property type="match status" value="1"/>
</dbReference>
<dbReference type="InterPro" id="IPR039688">
    <property type="entry name" value="STAC1/2/3"/>
</dbReference>
<evidence type="ECO:0000256" key="5">
    <source>
        <dbReference type="ARBA" id="ARBA00022490"/>
    </source>
</evidence>
<keyword evidence="5" id="KW-0963">Cytoplasm</keyword>
<keyword evidence="7" id="KW-0479">Metal-binding</keyword>
<organism evidence="11 12">
    <name type="scientific">Tegillarca granosa</name>
    <name type="common">Malaysian cockle</name>
    <name type="synonym">Anadara granosa</name>
    <dbReference type="NCBI Taxonomy" id="220873"/>
    <lineage>
        <taxon>Eukaryota</taxon>
        <taxon>Metazoa</taxon>
        <taxon>Spiralia</taxon>
        <taxon>Lophotrochozoa</taxon>
        <taxon>Mollusca</taxon>
        <taxon>Bivalvia</taxon>
        <taxon>Autobranchia</taxon>
        <taxon>Pteriomorphia</taxon>
        <taxon>Arcoida</taxon>
        <taxon>Arcoidea</taxon>
        <taxon>Arcidae</taxon>
        <taxon>Tegillarca</taxon>
    </lineage>
</organism>
<dbReference type="SUPFAM" id="SSF50044">
    <property type="entry name" value="SH3-domain"/>
    <property type="match status" value="1"/>
</dbReference>
<evidence type="ECO:0000256" key="4">
    <source>
        <dbReference type="ARBA" id="ARBA00022475"/>
    </source>
</evidence>
<evidence type="ECO:0000256" key="9">
    <source>
        <dbReference type="PROSITE-ProRule" id="PRU00192"/>
    </source>
</evidence>
<dbReference type="PANTHER" id="PTHR15135:SF7">
    <property type="entry name" value="STAC-LIKE, ISOFORM J"/>
    <property type="match status" value="1"/>
</dbReference>
<accession>A0ABQ9E0C8</accession>
<keyword evidence="4" id="KW-1003">Cell membrane</keyword>
<keyword evidence="7" id="KW-0863">Zinc-finger</keyword>
<dbReference type="PANTHER" id="PTHR15135">
    <property type="entry name" value="STAC"/>
    <property type="match status" value="1"/>
</dbReference>
<evidence type="ECO:0000313" key="11">
    <source>
        <dbReference type="EMBL" id="KAJ8298702.1"/>
    </source>
</evidence>
<keyword evidence="7" id="KW-0862">Zinc</keyword>
<protein>
    <recommendedName>
        <fullName evidence="10">SH3 domain-containing protein</fullName>
    </recommendedName>
</protein>
<evidence type="ECO:0000256" key="8">
    <source>
        <dbReference type="ARBA" id="ARBA00023136"/>
    </source>
</evidence>
<evidence type="ECO:0000313" key="12">
    <source>
        <dbReference type="Proteomes" id="UP001217089"/>
    </source>
</evidence>
<evidence type="ECO:0000256" key="3">
    <source>
        <dbReference type="ARBA" id="ARBA00022443"/>
    </source>
</evidence>
<proteinExistence type="predicted"/>
<keyword evidence="12" id="KW-1185">Reference proteome</keyword>
<sequence>MKPQRRKAVPSQILALEKSLKKQQNNPYVVLYNFRGKEKDDLDLRAGWRVTVTDSSDQDWWKIVLQAGDETDGMIHVMAANNKQAVCPLKYLNECI</sequence>
<dbReference type="Pfam" id="PF26085">
    <property type="entry name" value="SH3_20"/>
    <property type="match status" value="1"/>
</dbReference>
<dbReference type="InterPro" id="IPR036028">
    <property type="entry name" value="SH3-like_dom_sf"/>
</dbReference>
<reference evidence="11 12" key="1">
    <citation type="submission" date="2022-12" db="EMBL/GenBank/DDBJ databases">
        <title>Chromosome-level genome of Tegillarca granosa.</title>
        <authorList>
            <person name="Kim J."/>
        </authorList>
    </citation>
    <scope>NUCLEOTIDE SEQUENCE [LARGE SCALE GENOMIC DNA]</scope>
    <source>
        <strain evidence="11">Teg-2019</strain>
        <tissue evidence="11">Adductor muscle</tissue>
    </source>
</reference>
<name>A0ABQ9E0C8_TEGGR</name>
<dbReference type="InterPro" id="IPR059031">
    <property type="entry name" value="SH3_20"/>
</dbReference>
<evidence type="ECO:0000259" key="10">
    <source>
        <dbReference type="PROSITE" id="PS50002"/>
    </source>
</evidence>
<dbReference type="Proteomes" id="UP001217089">
    <property type="component" value="Unassembled WGS sequence"/>
</dbReference>
<keyword evidence="8" id="KW-0472">Membrane</keyword>
<evidence type="ECO:0000256" key="7">
    <source>
        <dbReference type="ARBA" id="ARBA00022771"/>
    </source>
</evidence>
<dbReference type="EMBL" id="JARBDR010000921">
    <property type="protein sequence ID" value="KAJ8298702.1"/>
    <property type="molecule type" value="Genomic_DNA"/>
</dbReference>
<dbReference type="PROSITE" id="PS50002">
    <property type="entry name" value="SH3"/>
    <property type="match status" value="1"/>
</dbReference>
<feature type="domain" description="SH3" evidence="10">
    <location>
        <begin position="23"/>
        <end position="96"/>
    </location>
</feature>
<gene>
    <name evidence="11" type="ORF">KUTeg_022762</name>
</gene>
<keyword evidence="3 9" id="KW-0728">SH3 domain</keyword>
<comment type="subcellular location">
    <subcellularLocation>
        <location evidence="1">Cell membrane</location>
    </subcellularLocation>
    <subcellularLocation>
        <location evidence="2">Cytoplasm</location>
    </subcellularLocation>
</comment>
<dbReference type="InterPro" id="IPR001452">
    <property type="entry name" value="SH3_domain"/>
</dbReference>
<evidence type="ECO:0000256" key="2">
    <source>
        <dbReference type="ARBA" id="ARBA00004496"/>
    </source>
</evidence>
<evidence type="ECO:0000256" key="1">
    <source>
        <dbReference type="ARBA" id="ARBA00004236"/>
    </source>
</evidence>
<evidence type="ECO:0000256" key="6">
    <source>
        <dbReference type="ARBA" id="ARBA00022737"/>
    </source>
</evidence>
<keyword evidence="6" id="KW-0677">Repeat</keyword>